<reference evidence="4" key="1">
    <citation type="journal article" date="2019" name="Int. J. Syst. Evol. Microbiol.">
        <title>The Global Catalogue of Microorganisms (GCM) 10K type strain sequencing project: providing services to taxonomists for standard genome sequencing and annotation.</title>
        <authorList>
            <consortium name="The Broad Institute Genomics Platform"/>
            <consortium name="The Broad Institute Genome Sequencing Center for Infectious Disease"/>
            <person name="Wu L."/>
            <person name="Ma J."/>
        </authorList>
    </citation>
    <scope>NUCLEOTIDE SEQUENCE [LARGE SCALE GENOMIC DNA]</scope>
    <source>
        <strain evidence="4">JCM 16929</strain>
    </source>
</reference>
<keyword evidence="2" id="KW-1133">Transmembrane helix</keyword>
<organism evidence="3 4">
    <name type="scientific">Microlunatus ginsengisoli</name>
    <dbReference type="NCBI Taxonomy" id="363863"/>
    <lineage>
        <taxon>Bacteria</taxon>
        <taxon>Bacillati</taxon>
        <taxon>Actinomycetota</taxon>
        <taxon>Actinomycetes</taxon>
        <taxon>Propionibacteriales</taxon>
        <taxon>Propionibacteriaceae</taxon>
        <taxon>Microlunatus</taxon>
    </lineage>
</organism>
<feature type="transmembrane region" description="Helical" evidence="2">
    <location>
        <begin position="69"/>
        <end position="93"/>
    </location>
</feature>
<evidence type="ECO:0000313" key="4">
    <source>
        <dbReference type="Proteomes" id="UP001501490"/>
    </source>
</evidence>
<accession>A0ABP6ZNI0</accession>
<sequence>MDPDDPRGPAAATPRNGEPANDTAPTIPADRPATVGTAEPDGTAVPLDSRTRVRRQREQFGGLKVGSCFFGWLAATGMVVVLTALVAAVGAALGWTRAVDVDQASANASTVGWVGAIALLVVIFIGYYCGGYVAGRMARFHGARQGLGVWLWAVVIAVVLGIIGLIAGAQFDLTNQLTALPRLPVDQGALTLGGVLTAAGVVVVSLVGAILGGLAGMRFHRRVDRLDVTD</sequence>
<comment type="caution">
    <text evidence="3">The sequence shown here is derived from an EMBL/GenBank/DDBJ whole genome shotgun (WGS) entry which is preliminary data.</text>
</comment>
<keyword evidence="2" id="KW-0472">Membrane</keyword>
<feature type="transmembrane region" description="Helical" evidence="2">
    <location>
        <begin position="147"/>
        <end position="169"/>
    </location>
</feature>
<protein>
    <recommendedName>
        <fullName evidence="5">Major facilitator superfamily (MFS) profile domain-containing protein</fullName>
    </recommendedName>
</protein>
<dbReference type="Proteomes" id="UP001501490">
    <property type="component" value="Unassembled WGS sequence"/>
</dbReference>
<keyword evidence="4" id="KW-1185">Reference proteome</keyword>
<keyword evidence="2" id="KW-0812">Transmembrane</keyword>
<gene>
    <name evidence="3" type="ORF">GCM10022236_12040</name>
</gene>
<proteinExistence type="predicted"/>
<evidence type="ECO:0000256" key="2">
    <source>
        <dbReference type="SAM" id="Phobius"/>
    </source>
</evidence>
<dbReference type="EMBL" id="BAABAB010000007">
    <property type="protein sequence ID" value="GAA3611844.1"/>
    <property type="molecule type" value="Genomic_DNA"/>
</dbReference>
<name>A0ABP6ZNI0_9ACTN</name>
<evidence type="ECO:0000313" key="3">
    <source>
        <dbReference type="EMBL" id="GAA3611844.1"/>
    </source>
</evidence>
<feature type="transmembrane region" description="Helical" evidence="2">
    <location>
        <begin position="189"/>
        <end position="215"/>
    </location>
</feature>
<evidence type="ECO:0008006" key="5">
    <source>
        <dbReference type="Google" id="ProtNLM"/>
    </source>
</evidence>
<feature type="transmembrane region" description="Helical" evidence="2">
    <location>
        <begin position="113"/>
        <end position="135"/>
    </location>
</feature>
<feature type="region of interest" description="Disordered" evidence="1">
    <location>
        <begin position="1"/>
        <end position="45"/>
    </location>
</feature>
<evidence type="ECO:0000256" key="1">
    <source>
        <dbReference type="SAM" id="MobiDB-lite"/>
    </source>
</evidence>